<name>A0A1M6MEA9_PARC5</name>
<keyword evidence="3" id="KW-1185">Reference proteome</keyword>
<organism evidence="2 3">
    <name type="scientific">Paramaledivibacter caminithermalis (strain DSM 15212 / CIP 107654 / DViRD3)</name>
    <name type="common">Clostridium caminithermale</name>
    <dbReference type="NCBI Taxonomy" id="1121301"/>
    <lineage>
        <taxon>Bacteria</taxon>
        <taxon>Bacillati</taxon>
        <taxon>Bacillota</taxon>
        <taxon>Clostridia</taxon>
        <taxon>Peptostreptococcales</taxon>
        <taxon>Caminicellaceae</taxon>
        <taxon>Paramaledivibacter</taxon>
    </lineage>
</organism>
<accession>A0A1M6MEA9</accession>
<evidence type="ECO:0000313" key="3">
    <source>
        <dbReference type="Proteomes" id="UP000184465"/>
    </source>
</evidence>
<reference evidence="2 3" key="1">
    <citation type="submission" date="2016-11" db="EMBL/GenBank/DDBJ databases">
        <authorList>
            <person name="Jaros S."/>
            <person name="Januszkiewicz K."/>
            <person name="Wedrychowicz H."/>
        </authorList>
    </citation>
    <scope>NUCLEOTIDE SEQUENCE [LARGE SCALE GENOMIC DNA]</scope>
    <source>
        <strain evidence="2 3">DSM 15212</strain>
    </source>
</reference>
<dbReference type="Proteomes" id="UP000184465">
    <property type="component" value="Unassembled WGS sequence"/>
</dbReference>
<keyword evidence="1" id="KW-0175">Coiled coil</keyword>
<protein>
    <submittedName>
        <fullName evidence="2">Uncharacterized protein</fullName>
    </submittedName>
</protein>
<evidence type="ECO:0000256" key="1">
    <source>
        <dbReference type="SAM" id="Coils"/>
    </source>
</evidence>
<evidence type="ECO:0000313" key="2">
    <source>
        <dbReference type="EMBL" id="SHJ81795.1"/>
    </source>
</evidence>
<dbReference type="EMBL" id="FRAG01000010">
    <property type="protein sequence ID" value="SHJ81795.1"/>
    <property type="molecule type" value="Genomic_DNA"/>
</dbReference>
<gene>
    <name evidence="2" type="ORF">SAMN02745912_01198</name>
</gene>
<dbReference type="RefSeq" id="WP_165613040.1">
    <property type="nucleotide sequence ID" value="NZ_FRAG01000010.1"/>
</dbReference>
<dbReference type="AlphaFoldDB" id="A0A1M6MEA9"/>
<feature type="coiled-coil region" evidence="1">
    <location>
        <begin position="4"/>
        <end position="31"/>
    </location>
</feature>
<sequence>MTSKSVFLQQLEELRSNYDKLDEENKNKLEETIQMVLTKFKKRVQ</sequence>
<proteinExistence type="predicted"/>